<evidence type="ECO:0000259" key="8">
    <source>
        <dbReference type="PROSITE" id="PS50893"/>
    </source>
</evidence>
<feature type="domain" description="ABC transmembrane type-1" evidence="9">
    <location>
        <begin position="35"/>
        <end position="297"/>
    </location>
</feature>
<dbReference type="FunFam" id="3.40.50.300:FF:000218">
    <property type="entry name" value="Multidrug ABC transporter ATP-binding protein"/>
    <property type="match status" value="1"/>
</dbReference>
<evidence type="ECO:0000313" key="11">
    <source>
        <dbReference type="Proteomes" id="UP001163152"/>
    </source>
</evidence>
<evidence type="ECO:0000256" key="7">
    <source>
        <dbReference type="SAM" id="Phobius"/>
    </source>
</evidence>
<dbReference type="GO" id="GO:0016887">
    <property type="term" value="F:ATP hydrolysis activity"/>
    <property type="evidence" value="ECO:0007669"/>
    <property type="project" value="InterPro"/>
</dbReference>
<dbReference type="PROSITE" id="PS50929">
    <property type="entry name" value="ABC_TM1F"/>
    <property type="match status" value="1"/>
</dbReference>
<dbReference type="SUPFAM" id="SSF52540">
    <property type="entry name" value="P-loop containing nucleoside triphosphate hydrolases"/>
    <property type="match status" value="1"/>
</dbReference>
<proteinExistence type="predicted"/>
<dbReference type="InterPro" id="IPR003439">
    <property type="entry name" value="ABC_transporter-like_ATP-bd"/>
</dbReference>
<dbReference type="InterPro" id="IPR036640">
    <property type="entry name" value="ABC1_TM_sf"/>
</dbReference>
<dbReference type="Pfam" id="PF00664">
    <property type="entry name" value="ABC_membrane"/>
    <property type="match status" value="1"/>
</dbReference>
<evidence type="ECO:0000256" key="3">
    <source>
        <dbReference type="ARBA" id="ARBA00022741"/>
    </source>
</evidence>
<feature type="transmembrane region" description="Helical" evidence="7">
    <location>
        <begin position="50"/>
        <end position="72"/>
    </location>
</feature>
<protein>
    <submittedName>
        <fullName evidence="10">ABC transporter ATP-binding protein</fullName>
    </submittedName>
</protein>
<dbReference type="PROSITE" id="PS50893">
    <property type="entry name" value="ABC_TRANSPORTER_2"/>
    <property type="match status" value="1"/>
</dbReference>
<evidence type="ECO:0000313" key="10">
    <source>
        <dbReference type="EMBL" id="WAL58377.1"/>
    </source>
</evidence>
<dbReference type="GO" id="GO:0015421">
    <property type="term" value="F:ABC-type oligopeptide transporter activity"/>
    <property type="evidence" value="ECO:0007669"/>
    <property type="project" value="TreeGrafter"/>
</dbReference>
<organism evidence="10 11">
    <name type="scientific">Thermocoleostomius sinensis A174</name>
    <dbReference type="NCBI Taxonomy" id="2016057"/>
    <lineage>
        <taxon>Bacteria</taxon>
        <taxon>Bacillati</taxon>
        <taxon>Cyanobacteriota</taxon>
        <taxon>Cyanophyceae</taxon>
        <taxon>Oculatellales</taxon>
        <taxon>Oculatellaceae</taxon>
        <taxon>Thermocoleostomius</taxon>
    </lineage>
</organism>
<dbReference type="SUPFAM" id="SSF90123">
    <property type="entry name" value="ABC transporter transmembrane region"/>
    <property type="match status" value="1"/>
</dbReference>
<dbReference type="Pfam" id="PF00005">
    <property type="entry name" value="ABC_tran"/>
    <property type="match status" value="1"/>
</dbReference>
<dbReference type="Proteomes" id="UP001163152">
    <property type="component" value="Chromosome"/>
</dbReference>
<dbReference type="GO" id="GO:0005886">
    <property type="term" value="C:plasma membrane"/>
    <property type="evidence" value="ECO:0007669"/>
    <property type="project" value="UniProtKB-SubCell"/>
</dbReference>
<dbReference type="KEGG" id="tsin:OXH18_14420"/>
<keyword evidence="2 7" id="KW-0812">Transmembrane</keyword>
<dbReference type="NCBIfam" id="NF045513">
    <property type="entry name" value="HepA_fam_ABC"/>
    <property type="match status" value="1"/>
</dbReference>
<evidence type="ECO:0000256" key="6">
    <source>
        <dbReference type="ARBA" id="ARBA00023136"/>
    </source>
</evidence>
<evidence type="ECO:0000256" key="4">
    <source>
        <dbReference type="ARBA" id="ARBA00022840"/>
    </source>
</evidence>
<evidence type="ECO:0000259" key="9">
    <source>
        <dbReference type="PROSITE" id="PS50929"/>
    </source>
</evidence>
<feature type="transmembrane region" description="Helical" evidence="7">
    <location>
        <begin position="240"/>
        <end position="260"/>
    </location>
</feature>
<keyword evidence="6 7" id="KW-0472">Membrane</keyword>
<dbReference type="AlphaFoldDB" id="A0A9E8ZAN0"/>
<reference evidence="10" key="1">
    <citation type="submission" date="2022-12" db="EMBL/GenBank/DDBJ databases">
        <title>Polyphasic identification of a Novel Hot-Spring Cyanobacterium Ocullathermofonsia sinensis gen nov. sp. nov. and Genomic Insights on its Adaptations to the Thermal Habitat.</title>
        <authorList>
            <person name="Daroch M."/>
            <person name="Tang J."/>
            <person name="Jiang Y."/>
        </authorList>
    </citation>
    <scope>NUCLEOTIDE SEQUENCE</scope>
    <source>
        <strain evidence="10">PKUAC-SCTA174</strain>
    </source>
</reference>
<feature type="transmembrane region" description="Helical" evidence="7">
    <location>
        <begin position="132"/>
        <end position="149"/>
    </location>
</feature>
<dbReference type="InterPro" id="IPR017871">
    <property type="entry name" value="ABC_transporter-like_CS"/>
</dbReference>
<evidence type="ECO:0000256" key="1">
    <source>
        <dbReference type="ARBA" id="ARBA00004651"/>
    </source>
</evidence>
<dbReference type="Gene3D" id="1.20.1560.10">
    <property type="entry name" value="ABC transporter type 1, transmembrane domain"/>
    <property type="match status" value="1"/>
</dbReference>
<feature type="transmembrane region" description="Helical" evidence="7">
    <location>
        <begin position="266"/>
        <end position="282"/>
    </location>
</feature>
<dbReference type="PANTHER" id="PTHR43394:SF1">
    <property type="entry name" value="ATP-BINDING CASSETTE SUB-FAMILY B MEMBER 10, MITOCHONDRIAL"/>
    <property type="match status" value="1"/>
</dbReference>
<sequence length="569" mass="63077">MLAAVFEGFGIGFLLAFLQNLVSVNPQPVRSGIEWIDIWILGINESSLHQLYRISVLILLSTWLRAVFNYLAGFYMTVARIRLVNRLYKQIFEQLQAVQISFFSQTRVGALVNTLTSEVGQLNEAMKSFSHLITRGLVILIYAAVLLYISWQLSLVAILLFSLTAVGLSNLNRRVRQSSFPISKARGSFSALATEFINGIRTIQAFATQGFERRRFYATSDEIARTEIDAARVTIIVRPLGEALAGTILVGMIVVGVSSFGRNNGIQVASLLTFLFVLIRLVPAIQEVLACLTAINGFQGAIHTIEELLNRDNKPYLQNGHRKFTGLQRGIEFVSVDFSYGQGALVLKNITLSIDKGQTIALVGASGAGKSTLADLIPRFYDPTQGEIRFDSINLREFDLDSVRRRMAVVSQDTFIFNASIRDNIAYGLNNVDEDAILEAARLANALEFIQALPRGLDTVLGDRGVLLSGGQRQRIAIARALLRNPEILILDEATSALDSVSEHMIQASLEKLSIGRTVIAIAHRLSTIANADKVIVMDQGQIVEQGTYQELLGRKGRFWKYHQIQHQY</sequence>
<keyword evidence="3" id="KW-0547">Nucleotide-binding</keyword>
<comment type="subcellular location">
    <subcellularLocation>
        <location evidence="1">Cell membrane</location>
        <topology evidence="1">Multi-pass membrane protein</topology>
    </subcellularLocation>
</comment>
<dbReference type="InterPro" id="IPR039421">
    <property type="entry name" value="Type_1_exporter"/>
</dbReference>
<keyword evidence="11" id="KW-1185">Reference proteome</keyword>
<dbReference type="InterPro" id="IPR011527">
    <property type="entry name" value="ABC1_TM_dom"/>
</dbReference>
<keyword evidence="5 7" id="KW-1133">Transmembrane helix</keyword>
<feature type="domain" description="ABC transporter" evidence="8">
    <location>
        <begin position="331"/>
        <end position="565"/>
    </location>
</feature>
<dbReference type="PROSITE" id="PS00211">
    <property type="entry name" value="ABC_TRANSPORTER_1"/>
    <property type="match status" value="1"/>
</dbReference>
<dbReference type="PANTHER" id="PTHR43394">
    <property type="entry name" value="ATP-DEPENDENT PERMEASE MDL1, MITOCHONDRIAL"/>
    <property type="match status" value="1"/>
</dbReference>
<dbReference type="InterPro" id="IPR003593">
    <property type="entry name" value="AAA+_ATPase"/>
</dbReference>
<evidence type="ECO:0000256" key="5">
    <source>
        <dbReference type="ARBA" id="ARBA00022989"/>
    </source>
</evidence>
<evidence type="ECO:0000256" key="2">
    <source>
        <dbReference type="ARBA" id="ARBA00022692"/>
    </source>
</evidence>
<dbReference type="SMART" id="SM00382">
    <property type="entry name" value="AAA"/>
    <property type="match status" value="1"/>
</dbReference>
<keyword evidence="4 10" id="KW-0067">ATP-binding</keyword>
<dbReference type="EMBL" id="CP113797">
    <property type="protein sequence ID" value="WAL58377.1"/>
    <property type="molecule type" value="Genomic_DNA"/>
</dbReference>
<dbReference type="InterPro" id="IPR027417">
    <property type="entry name" value="P-loop_NTPase"/>
</dbReference>
<accession>A0A9E8ZAN0</accession>
<gene>
    <name evidence="10" type="ORF">OXH18_14420</name>
</gene>
<dbReference type="Gene3D" id="3.40.50.300">
    <property type="entry name" value="P-loop containing nucleotide triphosphate hydrolases"/>
    <property type="match status" value="1"/>
</dbReference>
<dbReference type="GO" id="GO:0005524">
    <property type="term" value="F:ATP binding"/>
    <property type="evidence" value="ECO:0007669"/>
    <property type="project" value="UniProtKB-KW"/>
</dbReference>
<name>A0A9E8ZAN0_9CYAN</name>